<gene>
    <name evidence="1" type="ORF">GCM10008959_36500</name>
</gene>
<keyword evidence="2" id="KW-1185">Reference proteome</keyword>
<dbReference type="Proteomes" id="UP000634308">
    <property type="component" value="Unassembled WGS sequence"/>
</dbReference>
<proteinExistence type="predicted"/>
<evidence type="ECO:0008006" key="3">
    <source>
        <dbReference type="Google" id="ProtNLM"/>
    </source>
</evidence>
<evidence type="ECO:0000313" key="2">
    <source>
        <dbReference type="Proteomes" id="UP000634308"/>
    </source>
</evidence>
<accession>A0ABQ2S019</accession>
<reference evidence="2" key="1">
    <citation type="journal article" date="2019" name="Int. J. Syst. Evol. Microbiol.">
        <title>The Global Catalogue of Microorganisms (GCM) 10K type strain sequencing project: providing services to taxonomists for standard genome sequencing and annotation.</title>
        <authorList>
            <consortium name="The Broad Institute Genomics Platform"/>
            <consortium name="The Broad Institute Genome Sequencing Center for Infectious Disease"/>
            <person name="Wu L."/>
            <person name="Ma J."/>
        </authorList>
    </citation>
    <scope>NUCLEOTIDE SEQUENCE [LARGE SCALE GENOMIC DNA]</scope>
    <source>
        <strain evidence="2">JCM 31404</strain>
    </source>
</reference>
<organism evidence="1 2">
    <name type="scientific">Deinococcus seoulensis</name>
    <dbReference type="NCBI Taxonomy" id="1837379"/>
    <lineage>
        <taxon>Bacteria</taxon>
        <taxon>Thermotogati</taxon>
        <taxon>Deinococcota</taxon>
        <taxon>Deinococci</taxon>
        <taxon>Deinococcales</taxon>
        <taxon>Deinococcaceae</taxon>
        <taxon>Deinococcus</taxon>
    </lineage>
</organism>
<dbReference type="EMBL" id="BMQM01000036">
    <property type="protein sequence ID" value="GGR71511.1"/>
    <property type="molecule type" value="Genomic_DNA"/>
</dbReference>
<protein>
    <recommendedName>
        <fullName evidence="3">YCII-related domain-containing protein</fullName>
    </recommendedName>
</protein>
<evidence type="ECO:0000313" key="1">
    <source>
        <dbReference type="EMBL" id="GGR71511.1"/>
    </source>
</evidence>
<name>A0ABQ2S019_9DEIO</name>
<comment type="caution">
    <text evidence="1">The sequence shown here is derived from an EMBL/GenBank/DDBJ whole genome shotgun (WGS) entry which is preliminary data.</text>
</comment>
<sequence length="85" mass="9393">MTVAIKFDLLGLHTKLPGDKAQHIGGHIEWIEEECAQKPQGRELEGVSEAIMLAFFRSDPRVIAVIQNEIPPELLGTGGALNWPY</sequence>